<dbReference type="Proteomes" id="UP000027195">
    <property type="component" value="Unassembled WGS sequence"/>
</dbReference>
<dbReference type="AlphaFoldDB" id="A0A067MF00"/>
<organism evidence="1 2">
    <name type="scientific">Botryobasidium botryosum (strain FD-172 SS1)</name>
    <dbReference type="NCBI Taxonomy" id="930990"/>
    <lineage>
        <taxon>Eukaryota</taxon>
        <taxon>Fungi</taxon>
        <taxon>Dikarya</taxon>
        <taxon>Basidiomycota</taxon>
        <taxon>Agaricomycotina</taxon>
        <taxon>Agaricomycetes</taxon>
        <taxon>Cantharellales</taxon>
        <taxon>Botryobasidiaceae</taxon>
        <taxon>Botryobasidium</taxon>
    </lineage>
</organism>
<protein>
    <submittedName>
        <fullName evidence="1">Uncharacterized protein</fullName>
    </submittedName>
</protein>
<dbReference type="InParanoid" id="A0A067MF00"/>
<dbReference type="EMBL" id="KL198044">
    <property type="protein sequence ID" value="KDQ13295.1"/>
    <property type="molecule type" value="Genomic_DNA"/>
</dbReference>
<evidence type="ECO:0000313" key="1">
    <source>
        <dbReference type="EMBL" id="KDQ13295.1"/>
    </source>
</evidence>
<reference evidence="2" key="1">
    <citation type="journal article" date="2014" name="Proc. Natl. Acad. Sci. U.S.A.">
        <title>Extensive sampling of basidiomycete genomes demonstrates inadequacy of the white-rot/brown-rot paradigm for wood decay fungi.</title>
        <authorList>
            <person name="Riley R."/>
            <person name="Salamov A.A."/>
            <person name="Brown D.W."/>
            <person name="Nagy L.G."/>
            <person name="Floudas D."/>
            <person name="Held B.W."/>
            <person name="Levasseur A."/>
            <person name="Lombard V."/>
            <person name="Morin E."/>
            <person name="Otillar R."/>
            <person name="Lindquist E.A."/>
            <person name="Sun H."/>
            <person name="LaButti K.M."/>
            <person name="Schmutz J."/>
            <person name="Jabbour D."/>
            <person name="Luo H."/>
            <person name="Baker S.E."/>
            <person name="Pisabarro A.G."/>
            <person name="Walton J.D."/>
            <person name="Blanchette R.A."/>
            <person name="Henrissat B."/>
            <person name="Martin F."/>
            <person name="Cullen D."/>
            <person name="Hibbett D.S."/>
            <person name="Grigoriev I.V."/>
        </authorList>
    </citation>
    <scope>NUCLEOTIDE SEQUENCE [LARGE SCALE GENOMIC DNA]</scope>
    <source>
        <strain evidence="2">FD-172 SS1</strain>
    </source>
</reference>
<gene>
    <name evidence="1" type="ORF">BOTBODRAFT_372367</name>
</gene>
<keyword evidence="2" id="KW-1185">Reference proteome</keyword>
<proteinExistence type="predicted"/>
<sequence length="113" mass="12354">MRSASILVLVHNRPFRCLSLCSPSTAGMHGQRISLCNFVRIAGTRSPRVVYRVTVGPRLEISFVQFCISIAAKQNQRQRSVQAWPLSDLNVLSSGPLFVSARSAPQSAGISNQ</sequence>
<dbReference type="HOGENOM" id="CLU_2133105_0_0_1"/>
<accession>A0A067MF00</accession>
<evidence type="ECO:0000313" key="2">
    <source>
        <dbReference type="Proteomes" id="UP000027195"/>
    </source>
</evidence>
<name>A0A067MF00_BOTB1</name>